<keyword evidence="1" id="KW-0472">Membrane</keyword>
<gene>
    <name evidence="2" type="ORF">GALL_432420</name>
</gene>
<comment type="caution">
    <text evidence="2">The sequence shown here is derived from an EMBL/GenBank/DDBJ whole genome shotgun (WGS) entry which is preliminary data.</text>
</comment>
<dbReference type="EMBL" id="MLJW01002280">
    <property type="protein sequence ID" value="OIQ75094.1"/>
    <property type="molecule type" value="Genomic_DNA"/>
</dbReference>
<name>A0A1J5PTZ7_9ZZZZ</name>
<dbReference type="AlphaFoldDB" id="A0A1J5PTZ7"/>
<protein>
    <recommendedName>
        <fullName evidence="3">Cyd operon protein YbgT</fullName>
    </recommendedName>
</protein>
<keyword evidence="1" id="KW-1133">Transmembrane helix</keyword>
<organism evidence="2">
    <name type="scientific">mine drainage metagenome</name>
    <dbReference type="NCBI Taxonomy" id="410659"/>
    <lineage>
        <taxon>unclassified sequences</taxon>
        <taxon>metagenomes</taxon>
        <taxon>ecological metagenomes</taxon>
    </lineage>
</organism>
<keyword evidence="1" id="KW-0812">Transmembrane</keyword>
<feature type="transmembrane region" description="Helical" evidence="1">
    <location>
        <begin position="5"/>
        <end position="25"/>
    </location>
</feature>
<reference evidence="2" key="1">
    <citation type="submission" date="2016-10" db="EMBL/GenBank/DDBJ databases">
        <title>Sequence of Gallionella enrichment culture.</title>
        <authorList>
            <person name="Poehlein A."/>
            <person name="Muehling M."/>
            <person name="Daniel R."/>
        </authorList>
    </citation>
    <scope>NUCLEOTIDE SEQUENCE</scope>
</reference>
<evidence type="ECO:0000256" key="1">
    <source>
        <dbReference type="SAM" id="Phobius"/>
    </source>
</evidence>
<proteinExistence type="predicted"/>
<evidence type="ECO:0008006" key="3">
    <source>
        <dbReference type="Google" id="ProtNLM"/>
    </source>
</evidence>
<evidence type="ECO:0000313" key="2">
    <source>
        <dbReference type="EMBL" id="OIQ75094.1"/>
    </source>
</evidence>
<sequence length="70" mass="7596">MKTFLYFVLFLIIAMVSIVVGVIIGNYASWYFAWIVGTAMIVLVSAASGALFDAQEDDRRANGAAQHGSH</sequence>
<accession>A0A1J5PTZ7</accession>
<feature type="transmembrane region" description="Helical" evidence="1">
    <location>
        <begin position="31"/>
        <end position="52"/>
    </location>
</feature>